<keyword evidence="10" id="KW-0966">Cell projection</keyword>
<keyword evidence="10" id="KW-0969">Cilium</keyword>
<dbReference type="SUPFAM" id="SSF64518">
    <property type="entry name" value="Phase 1 flagellin"/>
    <property type="match status" value="1"/>
</dbReference>
<dbReference type="Pfam" id="PF22638">
    <property type="entry name" value="FlgK_D1"/>
    <property type="match status" value="1"/>
</dbReference>
<comment type="subcellular location">
    <subcellularLocation>
        <location evidence="1">Bacterial flagellum</location>
    </subcellularLocation>
    <subcellularLocation>
        <location evidence="2">Secreted</location>
    </subcellularLocation>
</comment>
<comment type="caution">
    <text evidence="10">The sequence shown here is derived from an EMBL/GenBank/DDBJ whole genome shotgun (WGS) entry which is preliminary data.</text>
</comment>
<comment type="similarity">
    <text evidence="3">Belongs to the flagella basal body rod proteins family.</text>
</comment>
<dbReference type="EMBL" id="LVVL01000001">
    <property type="protein sequence ID" value="OAN14524.1"/>
    <property type="molecule type" value="Genomic_DNA"/>
</dbReference>
<sequence>MGSTFMGLETGRRALTTNQWALQSTGNNIANAGTVGFSRQRLVMAATEQLTSAIGTGRMAQIGTGVRGEILERVRDVMLDKQYRDEATKTAYYGTKEAAFGRMEDIINEPSDTGLAKAFDGFWESLQTLSTNPQDSGARSVVRQKAETLTQTFNYMSKSLSQVKEDLKSEIDVSTKKVNDLFTKIYNINAEIHTVEPLGVLPNALYDERDRYMDELAQYVDFEKESVDADAIIQGNMGNASKSAEGRIDILVKLPNGDKLRAVDSDLPQAGTLAFTTNEDGLYTGFKTNSQTISFDDAGGFANGRIIGLIEMYGHMKNGEPAGEFVKMQSNLDEMAVTFATAFNEAHAANIKKDKTNGTNQFFVSTNGSVTAGTIAVGQEIKASLDNIATSTDGNIGDSAGALKLANMKTTSILFAASATTTTIGSFYQNVIGDMGVATDQVGRLGQSSAVLMDSADQRRMSVSAVSIDEEMTMMIQYQHAYNAAARNITTVDEMLDKIINGMGIVGR</sequence>
<name>A0ABX2V8H3_9BACL</name>
<reference evidence="10 11" key="1">
    <citation type="submission" date="2016-03" db="EMBL/GenBank/DDBJ databases">
        <authorList>
            <person name="Cho S.-Y."/>
            <person name="Lim S."/>
            <person name="Kim H."/>
            <person name="Soh E.H."/>
            <person name="Moon J.S."/>
        </authorList>
    </citation>
    <scope>NUCLEOTIDE SEQUENCE [LARGE SCALE GENOMIC DNA]</scope>
    <source>
        <strain evidence="10 11">KCTC 3810</strain>
    </source>
</reference>
<dbReference type="InterPro" id="IPR053927">
    <property type="entry name" value="FlgK_helical"/>
</dbReference>
<feature type="domain" description="Flagellar hook-associated protein FlgK helical" evidence="9">
    <location>
        <begin position="101"/>
        <end position="362"/>
    </location>
</feature>
<evidence type="ECO:0000259" key="8">
    <source>
        <dbReference type="Pfam" id="PF06429"/>
    </source>
</evidence>
<evidence type="ECO:0000259" key="7">
    <source>
        <dbReference type="Pfam" id="PF00460"/>
    </source>
</evidence>
<feature type="domain" description="Flagellar basal-body/hook protein C-terminal" evidence="8">
    <location>
        <begin position="458"/>
        <end position="501"/>
    </location>
</feature>
<evidence type="ECO:0000256" key="2">
    <source>
        <dbReference type="ARBA" id="ARBA00004613"/>
    </source>
</evidence>
<evidence type="ECO:0000256" key="6">
    <source>
        <dbReference type="ARBA" id="ARBA00023143"/>
    </source>
</evidence>
<dbReference type="Proteomes" id="UP000078447">
    <property type="component" value="Unassembled WGS sequence"/>
</dbReference>
<dbReference type="InterPro" id="IPR001444">
    <property type="entry name" value="Flag_bb_rod_N"/>
</dbReference>
<keyword evidence="5" id="KW-0964">Secreted</keyword>
<dbReference type="RefSeq" id="WP_028105742.1">
    <property type="nucleotide sequence ID" value="NZ_LVVL01000001.1"/>
</dbReference>
<organism evidence="10 11">
    <name type="scientific">Exiguobacterium undae</name>
    <dbReference type="NCBI Taxonomy" id="169177"/>
    <lineage>
        <taxon>Bacteria</taxon>
        <taxon>Bacillati</taxon>
        <taxon>Bacillota</taxon>
        <taxon>Bacilli</taxon>
        <taxon>Bacillales</taxon>
        <taxon>Bacillales Family XII. Incertae Sedis</taxon>
        <taxon>Exiguobacterium</taxon>
    </lineage>
</organism>
<gene>
    <name evidence="10" type="ORF">A3783_00940</name>
</gene>
<evidence type="ECO:0000256" key="5">
    <source>
        <dbReference type="ARBA" id="ARBA00022525"/>
    </source>
</evidence>
<evidence type="ECO:0000256" key="1">
    <source>
        <dbReference type="ARBA" id="ARBA00004365"/>
    </source>
</evidence>
<evidence type="ECO:0000256" key="3">
    <source>
        <dbReference type="ARBA" id="ARBA00009677"/>
    </source>
</evidence>
<evidence type="ECO:0000256" key="4">
    <source>
        <dbReference type="ARBA" id="ARBA00016244"/>
    </source>
</evidence>
<feature type="domain" description="Flagellar basal body rod protein N-terminal" evidence="7">
    <location>
        <begin position="8"/>
        <end position="37"/>
    </location>
</feature>
<dbReference type="NCBIfam" id="TIGR02492">
    <property type="entry name" value="flgK_ends"/>
    <property type="match status" value="1"/>
</dbReference>
<protein>
    <recommendedName>
        <fullName evidence="4">Flagellar hook-associated protein 1</fullName>
    </recommendedName>
</protein>
<dbReference type="Pfam" id="PF00460">
    <property type="entry name" value="Flg_bb_rod"/>
    <property type="match status" value="1"/>
</dbReference>
<evidence type="ECO:0000313" key="10">
    <source>
        <dbReference type="EMBL" id="OAN14524.1"/>
    </source>
</evidence>
<dbReference type="InterPro" id="IPR010930">
    <property type="entry name" value="Flg_bb/hook_C_dom"/>
</dbReference>
<accession>A0ABX2V8H3</accession>
<keyword evidence="6" id="KW-0975">Bacterial flagellum</keyword>
<evidence type="ECO:0000259" key="9">
    <source>
        <dbReference type="Pfam" id="PF22638"/>
    </source>
</evidence>
<dbReference type="InterPro" id="IPR002371">
    <property type="entry name" value="FlgK"/>
</dbReference>
<dbReference type="Pfam" id="PF06429">
    <property type="entry name" value="Flg_bbr_C"/>
    <property type="match status" value="1"/>
</dbReference>
<evidence type="ECO:0000313" key="11">
    <source>
        <dbReference type="Proteomes" id="UP000078447"/>
    </source>
</evidence>
<keyword evidence="10" id="KW-0282">Flagellum</keyword>
<dbReference type="PANTHER" id="PTHR30033:SF1">
    <property type="entry name" value="FLAGELLAR HOOK-ASSOCIATED PROTEIN 1"/>
    <property type="match status" value="1"/>
</dbReference>
<proteinExistence type="inferred from homology"/>
<keyword evidence="11" id="KW-1185">Reference proteome</keyword>
<dbReference type="PANTHER" id="PTHR30033">
    <property type="entry name" value="FLAGELLAR HOOK-ASSOCIATED PROTEIN 1"/>
    <property type="match status" value="1"/>
</dbReference>